<sequence length="252" mass="29480">MMCPKFMGKRLSSEQEDIAEEWVQANHPEWLVLIMGFKLQDTSLFSKSMFSPEVKEKLAMSQWWQLVEKRSTKNEDLRSFCQFIVKLEEDDAELIYRKLFTNREEDCMFQRRRVEGAFENLVKRHLFGNDTKFKEYFRLSINLFQQVLALIEGDVAARPCNRRRQPISVEEKPCLSLRYLATGESFRSLAFQYRISHSWIGQLIPEVLDAIIKNLPIYLPALTTIAFEAIESSFHELWGIPNCCGAIDGKHV</sequence>
<organism evidence="1 2">
    <name type="scientific">Oedothorax gibbosus</name>
    <dbReference type="NCBI Taxonomy" id="931172"/>
    <lineage>
        <taxon>Eukaryota</taxon>
        <taxon>Metazoa</taxon>
        <taxon>Ecdysozoa</taxon>
        <taxon>Arthropoda</taxon>
        <taxon>Chelicerata</taxon>
        <taxon>Arachnida</taxon>
        <taxon>Araneae</taxon>
        <taxon>Araneomorphae</taxon>
        <taxon>Entelegynae</taxon>
        <taxon>Araneoidea</taxon>
        <taxon>Linyphiidae</taxon>
        <taxon>Erigoninae</taxon>
        <taxon>Oedothorax</taxon>
    </lineage>
</organism>
<comment type="caution">
    <text evidence="1">The sequence shown here is derived from an EMBL/GenBank/DDBJ whole genome shotgun (WGS) entry which is preliminary data.</text>
</comment>
<reference evidence="1 2" key="1">
    <citation type="journal article" date="2022" name="Nat. Ecol. Evol.">
        <title>A masculinizing supergene underlies an exaggerated male reproductive morph in a spider.</title>
        <authorList>
            <person name="Hendrickx F."/>
            <person name="De Corte Z."/>
            <person name="Sonet G."/>
            <person name="Van Belleghem S.M."/>
            <person name="Kostlbacher S."/>
            <person name="Vangestel C."/>
        </authorList>
    </citation>
    <scope>NUCLEOTIDE SEQUENCE [LARGE SCALE GENOMIC DNA]</scope>
    <source>
        <strain evidence="1">W744_W776</strain>
    </source>
</reference>
<dbReference type="AlphaFoldDB" id="A0AAV6TTR1"/>
<evidence type="ECO:0000313" key="2">
    <source>
        <dbReference type="Proteomes" id="UP000827092"/>
    </source>
</evidence>
<evidence type="ECO:0000313" key="1">
    <source>
        <dbReference type="EMBL" id="KAG8175007.1"/>
    </source>
</evidence>
<dbReference type="EMBL" id="JAFNEN010001096">
    <property type="protein sequence ID" value="KAG8175007.1"/>
    <property type="molecule type" value="Genomic_DNA"/>
</dbReference>
<evidence type="ECO:0008006" key="3">
    <source>
        <dbReference type="Google" id="ProtNLM"/>
    </source>
</evidence>
<gene>
    <name evidence="1" type="ORF">JTE90_014342</name>
</gene>
<accession>A0AAV6TTR1</accession>
<protein>
    <recommendedName>
        <fullName evidence="3">Transposase Helix-turn-helix domain-containing protein</fullName>
    </recommendedName>
</protein>
<name>A0AAV6TTR1_9ARAC</name>
<keyword evidence="2" id="KW-1185">Reference proteome</keyword>
<dbReference type="Proteomes" id="UP000827092">
    <property type="component" value="Unassembled WGS sequence"/>
</dbReference>
<proteinExistence type="predicted"/>